<dbReference type="EMBL" id="CP133619">
    <property type="protein sequence ID" value="WMV41071.1"/>
    <property type="molecule type" value="Genomic_DNA"/>
</dbReference>
<organism evidence="1 2">
    <name type="scientific">Solanum verrucosum</name>
    <dbReference type="NCBI Taxonomy" id="315347"/>
    <lineage>
        <taxon>Eukaryota</taxon>
        <taxon>Viridiplantae</taxon>
        <taxon>Streptophyta</taxon>
        <taxon>Embryophyta</taxon>
        <taxon>Tracheophyta</taxon>
        <taxon>Spermatophyta</taxon>
        <taxon>Magnoliopsida</taxon>
        <taxon>eudicotyledons</taxon>
        <taxon>Gunneridae</taxon>
        <taxon>Pentapetalae</taxon>
        <taxon>asterids</taxon>
        <taxon>lamiids</taxon>
        <taxon>Solanales</taxon>
        <taxon>Solanaceae</taxon>
        <taxon>Solanoideae</taxon>
        <taxon>Solaneae</taxon>
        <taxon>Solanum</taxon>
    </lineage>
</organism>
<reference evidence="1" key="1">
    <citation type="submission" date="2023-08" db="EMBL/GenBank/DDBJ databases">
        <title>A de novo genome assembly of Solanum verrucosum Schlechtendal, a Mexican diploid species geographically isolated from the other diploid A-genome species in potato relatives.</title>
        <authorList>
            <person name="Hosaka K."/>
        </authorList>
    </citation>
    <scope>NUCLEOTIDE SEQUENCE</scope>
    <source>
        <tissue evidence="1">Young leaves</tissue>
    </source>
</reference>
<protein>
    <submittedName>
        <fullName evidence="1">Uncharacterized protein</fullName>
    </submittedName>
</protein>
<dbReference type="Proteomes" id="UP001234989">
    <property type="component" value="Chromosome 8"/>
</dbReference>
<evidence type="ECO:0000313" key="1">
    <source>
        <dbReference type="EMBL" id="WMV41071.1"/>
    </source>
</evidence>
<gene>
    <name evidence="1" type="ORF">MTR67_034456</name>
</gene>
<accession>A0AAF0ZIP8</accession>
<dbReference type="AlphaFoldDB" id="A0AAF0ZIP8"/>
<sequence>MLVNDINNSRLMVHSKQIEEDKLKERSREAKRAKIVMVASHIQGLMGMVALSFDRGFPAMVPPMLLLSSTKIGGLAVSVKEEMVGDLHCLLVPNVERSMRVGV</sequence>
<proteinExistence type="predicted"/>
<name>A0AAF0ZIP8_SOLVR</name>
<evidence type="ECO:0000313" key="2">
    <source>
        <dbReference type="Proteomes" id="UP001234989"/>
    </source>
</evidence>
<keyword evidence="2" id="KW-1185">Reference proteome</keyword>